<reference evidence="1" key="2">
    <citation type="submission" date="2020-07" db="EMBL/GenBank/DDBJ databases">
        <authorList>
            <person name="Vera ALvarez R."/>
            <person name="Arias-Moreno D.M."/>
            <person name="Jimenez-Jacinto V."/>
            <person name="Jimenez-Bremont J.F."/>
            <person name="Swaminathan K."/>
            <person name="Moose S.P."/>
            <person name="Guerrero-Gonzalez M.L."/>
            <person name="Marino-Ramirez L."/>
            <person name="Landsman D."/>
            <person name="Rodriguez-Kessler M."/>
            <person name="Delgado-Sanchez P."/>
        </authorList>
    </citation>
    <scope>NUCLEOTIDE SEQUENCE</scope>
    <source>
        <tissue evidence="1">Cladode</tissue>
    </source>
</reference>
<proteinExistence type="predicted"/>
<dbReference type="EMBL" id="GISG01081188">
    <property type="protein sequence ID" value="MBA4632171.1"/>
    <property type="molecule type" value="Transcribed_RNA"/>
</dbReference>
<accession>A0A7C8Z2Q8</accession>
<protein>
    <submittedName>
        <fullName evidence="1">Uncharacterized protein</fullName>
    </submittedName>
</protein>
<evidence type="ECO:0000313" key="1">
    <source>
        <dbReference type="EMBL" id="MBA4632171.1"/>
    </source>
</evidence>
<reference evidence="1" key="1">
    <citation type="journal article" date="2013" name="J. Plant Res.">
        <title>Effect of fungi and light on seed germination of three Opuntia species from semiarid lands of central Mexico.</title>
        <authorList>
            <person name="Delgado-Sanchez P."/>
            <person name="Jimenez-Bremont J.F."/>
            <person name="Guerrero-Gonzalez Mde L."/>
            <person name="Flores J."/>
        </authorList>
    </citation>
    <scope>NUCLEOTIDE SEQUENCE</scope>
    <source>
        <tissue evidence="1">Cladode</tissue>
    </source>
</reference>
<dbReference type="AlphaFoldDB" id="A0A7C8Z2Q8"/>
<name>A0A7C8Z2Q8_OPUST</name>
<organism evidence="1">
    <name type="scientific">Opuntia streptacantha</name>
    <name type="common">Prickly pear cactus</name>
    <name type="synonym">Opuntia cardona</name>
    <dbReference type="NCBI Taxonomy" id="393608"/>
    <lineage>
        <taxon>Eukaryota</taxon>
        <taxon>Viridiplantae</taxon>
        <taxon>Streptophyta</taxon>
        <taxon>Embryophyta</taxon>
        <taxon>Tracheophyta</taxon>
        <taxon>Spermatophyta</taxon>
        <taxon>Magnoliopsida</taxon>
        <taxon>eudicotyledons</taxon>
        <taxon>Gunneridae</taxon>
        <taxon>Pentapetalae</taxon>
        <taxon>Caryophyllales</taxon>
        <taxon>Cactineae</taxon>
        <taxon>Cactaceae</taxon>
        <taxon>Opuntioideae</taxon>
        <taxon>Opuntia</taxon>
    </lineage>
</organism>
<sequence length="129" mass="14456">MTLIMDTAYISYIHKRKACPSQRSKGDRNSGHNFIKNKQITVTYKCNLLPPSLMTGGPPHAQPPIANSTIEHSRPSWSTMHVYPEPEKTSPLSTALPTIKQRRPIPIAMPLAENATQTRHCSRDIVNQL</sequence>